<protein>
    <submittedName>
        <fullName evidence="2">Uncharacterized protein</fullName>
    </submittedName>
</protein>
<feature type="signal peptide" evidence="1">
    <location>
        <begin position="1"/>
        <end position="17"/>
    </location>
</feature>
<evidence type="ECO:0000313" key="2">
    <source>
        <dbReference type="EMBL" id="KAI7841150.1"/>
    </source>
</evidence>
<accession>A0AAD5DNN1</accession>
<keyword evidence="3" id="KW-1185">Reference proteome</keyword>
<feature type="chain" id="PRO_5042055321" evidence="1">
    <location>
        <begin position="18"/>
        <end position="283"/>
    </location>
</feature>
<sequence length="283" mass="28688">MRSLLLLLALCAANASARDLLAPPKCALPKLLCDGVCVNGNLPNNCGACGNVCRPGESCAGNPKRCKCGPLNASCGPLESCRDDVCVCNPGLTRCDGACKNLLTDPASCGACGNACTGAGLSGQCVDGVCECAPGFVRCGDQCINVLGDDVNNCGGCGETCPEGNVCEAGVCKCTSSAQCPDEAPICGADGKCGLCTYAGDKGLPCAVRAAALGTTEFQCNYAELGGNGRCVECNLGPRAKDNDCAFLIDHSAYPEAASVPTIPATYTYCSAEKKCIPPPVRR</sequence>
<organism evidence="2 3">
    <name type="scientific">Chlorella ohadii</name>
    <dbReference type="NCBI Taxonomy" id="2649997"/>
    <lineage>
        <taxon>Eukaryota</taxon>
        <taxon>Viridiplantae</taxon>
        <taxon>Chlorophyta</taxon>
        <taxon>core chlorophytes</taxon>
        <taxon>Trebouxiophyceae</taxon>
        <taxon>Chlorellales</taxon>
        <taxon>Chlorellaceae</taxon>
        <taxon>Chlorella clade</taxon>
        <taxon>Chlorella</taxon>
    </lineage>
</organism>
<keyword evidence="1" id="KW-0732">Signal</keyword>
<proteinExistence type="predicted"/>
<gene>
    <name evidence="2" type="ORF">COHA_005117</name>
</gene>
<dbReference type="EMBL" id="JADXDR010000067">
    <property type="protein sequence ID" value="KAI7841150.1"/>
    <property type="molecule type" value="Genomic_DNA"/>
</dbReference>
<name>A0AAD5DNN1_9CHLO</name>
<comment type="caution">
    <text evidence="2">The sequence shown here is derived from an EMBL/GenBank/DDBJ whole genome shotgun (WGS) entry which is preliminary data.</text>
</comment>
<dbReference type="AlphaFoldDB" id="A0AAD5DNN1"/>
<evidence type="ECO:0000313" key="3">
    <source>
        <dbReference type="Proteomes" id="UP001205105"/>
    </source>
</evidence>
<evidence type="ECO:0000256" key="1">
    <source>
        <dbReference type="SAM" id="SignalP"/>
    </source>
</evidence>
<dbReference type="Proteomes" id="UP001205105">
    <property type="component" value="Unassembled WGS sequence"/>
</dbReference>
<reference evidence="2" key="1">
    <citation type="submission" date="2020-11" db="EMBL/GenBank/DDBJ databases">
        <title>Chlorella ohadii genome sequencing and assembly.</title>
        <authorList>
            <person name="Murik O."/>
            <person name="Treves H."/>
            <person name="Kedem I."/>
            <person name="Shotland Y."/>
            <person name="Kaplan A."/>
        </authorList>
    </citation>
    <scope>NUCLEOTIDE SEQUENCE</scope>
    <source>
        <strain evidence="2">1</strain>
    </source>
</reference>